<protein>
    <submittedName>
        <fullName evidence="5">Uncharacterized protein</fullName>
    </submittedName>
</protein>
<dbReference type="Pfam" id="PF05997">
    <property type="entry name" value="Nop52"/>
    <property type="match status" value="1"/>
</dbReference>
<dbReference type="Proteomes" id="UP000605970">
    <property type="component" value="Unassembled WGS sequence"/>
</dbReference>
<evidence type="ECO:0000313" key="6">
    <source>
        <dbReference type="Proteomes" id="UP000605970"/>
    </source>
</evidence>
<keyword evidence="4" id="KW-0539">Nucleus</keyword>
<dbReference type="OrthoDB" id="2019504at2759"/>
<evidence type="ECO:0000313" key="5">
    <source>
        <dbReference type="EMBL" id="KAF7634600.1"/>
    </source>
</evidence>
<evidence type="ECO:0000256" key="1">
    <source>
        <dbReference type="ARBA" id="ARBA00004123"/>
    </source>
</evidence>
<keyword evidence="3" id="KW-0698">rRNA processing</keyword>
<accession>A0A8S9ZMI6</accession>
<proteinExistence type="inferred from homology"/>
<dbReference type="PANTHER" id="PTHR13026">
    <property type="entry name" value="NNP-1 PROTEIN NOVEL NUCLEAR PROTEIN 1 NOP52"/>
    <property type="match status" value="1"/>
</dbReference>
<dbReference type="PANTHER" id="PTHR13026:SF0">
    <property type="entry name" value="RIBOSOMAL RNA PROCESSING 1B"/>
    <property type="match status" value="1"/>
</dbReference>
<dbReference type="AlphaFoldDB" id="A0A8S9ZMI6"/>
<organism evidence="5 6">
    <name type="scientific">Meloidogyne graminicola</name>
    <dbReference type="NCBI Taxonomy" id="189291"/>
    <lineage>
        <taxon>Eukaryota</taxon>
        <taxon>Metazoa</taxon>
        <taxon>Ecdysozoa</taxon>
        <taxon>Nematoda</taxon>
        <taxon>Chromadorea</taxon>
        <taxon>Rhabditida</taxon>
        <taxon>Tylenchina</taxon>
        <taxon>Tylenchomorpha</taxon>
        <taxon>Tylenchoidea</taxon>
        <taxon>Meloidogynidae</taxon>
        <taxon>Meloidogyninae</taxon>
        <taxon>Meloidogyne</taxon>
    </lineage>
</organism>
<evidence type="ECO:0000256" key="4">
    <source>
        <dbReference type="ARBA" id="ARBA00023242"/>
    </source>
</evidence>
<dbReference type="GO" id="GO:0005634">
    <property type="term" value="C:nucleus"/>
    <property type="evidence" value="ECO:0007669"/>
    <property type="project" value="UniProtKB-SubCell"/>
</dbReference>
<gene>
    <name evidence="5" type="ORF">Mgra_00006049</name>
</gene>
<sequence>MEVDMKEVEIEFAQRLASGEPTIRMRALKLLREHVKEESKNGFTKDSLDRLCKGLHYALWMQDKMLLQEELADNILQLLGLLRDQNQVFEFVRSLLFTLSKEWPKIDRLRMDKFLMFLRRIIRVLFFQLKEQKFNSEATQNCLNFFFQKL</sequence>
<evidence type="ECO:0000256" key="3">
    <source>
        <dbReference type="ARBA" id="ARBA00022552"/>
    </source>
</evidence>
<comment type="subcellular location">
    <subcellularLocation>
        <location evidence="1">Nucleus</location>
    </subcellularLocation>
</comment>
<name>A0A8S9ZMI6_9BILA</name>
<dbReference type="GO" id="GO:0030688">
    <property type="term" value="C:preribosome, small subunit precursor"/>
    <property type="evidence" value="ECO:0007669"/>
    <property type="project" value="InterPro"/>
</dbReference>
<reference evidence="5" key="1">
    <citation type="journal article" date="2020" name="Ecol. Evol.">
        <title>Genome structure and content of the rice root-knot nematode (Meloidogyne graminicola).</title>
        <authorList>
            <person name="Phan N.T."/>
            <person name="Danchin E.G.J."/>
            <person name="Klopp C."/>
            <person name="Perfus-Barbeoch L."/>
            <person name="Kozlowski D.K."/>
            <person name="Koutsovoulos G.D."/>
            <person name="Lopez-Roques C."/>
            <person name="Bouchez O."/>
            <person name="Zahm M."/>
            <person name="Besnard G."/>
            <person name="Bellafiore S."/>
        </authorList>
    </citation>
    <scope>NUCLEOTIDE SEQUENCE</scope>
    <source>
        <strain evidence="5">VN-18</strain>
    </source>
</reference>
<comment type="similarity">
    <text evidence="2">Belongs to the RRP1 family.</text>
</comment>
<evidence type="ECO:0000256" key="2">
    <source>
        <dbReference type="ARBA" id="ARBA00006374"/>
    </source>
</evidence>
<dbReference type="GO" id="GO:0006364">
    <property type="term" value="P:rRNA processing"/>
    <property type="evidence" value="ECO:0007669"/>
    <property type="project" value="UniProtKB-KW"/>
</dbReference>
<keyword evidence="6" id="KW-1185">Reference proteome</keyword>
<comment type="caution">
    <text evidence="5">The sequence shown here is derived from an EMBL/GenBank/DDBJ whole genome shotgun (WGS) entry which is preliminary data.</text>
</comment>
<dbReference type="EMBL" id="JABEBT010000055">
    <property type="protein sequence ID" value="KAF7634600.1"/>
    <property type="molecule type" value="Genomic_DNA"/>
</dbReference>
<dbReference type="InterPro" id="IPR010301">
    <property type="entry name" value="RRP1"/>
</dbReference>